<dbReference type="InterPro" id="IPR004437">
    <property type="entry name" value="ParB/RepB/Spo0J"/>
</dbReference>
<dbReference type="Pfam" id="PF17762">
    <property type="entry name" value="HTH_ParB"/>
    <property type="match status" value="1"/>
</dbReference>
<name>A0ABQ4GBP9_9ACTN</name>
<comment type="caution">
    <text evidence="5">The sequence shown here is derived from an EMBL/GenBank/DDBJ whole genome shotgun (WGS) entry which is preliminary data.</text>
</comment>
<dbReference type="Gene3D" id="3.90.1530.30">
    <property type="match status" value="1"/>
</dbReference>
<feature type="domain" description="ParB-like N-terminal" evidence="4">
    <location>
        <begin position="132"/>
        <end position="223"/>
    </location>
</feature>
<dbReference type="SUPFAM" id="SSF110849">
    <property type="entry name" value="ParB/Sulfiredoxin"/>
    <property type="match status" value="1"/>
</dbReference>
<evidence type="ECO:0000313" key="6">
    <source>
        <dbReference type="Proteomes" id="UP000603904"/>
    </source>
</evidence>
<dbReference type="Proteomes" id="UP000603904">
    <property type="component" value="Unassembled WGS sequence"/>
</dbReference>
<keyword evidence="2" id="KW-0159">Chromosome partition</keyword>
<dbReference type="NCBIfam" id="TIGR00180">
    <property type="entry name" value="parB_part"/>
    <property type="match status" value="1"/>
</dbReference>
<evidence type="ECO:0000313" key="5">
    <source>
        <dbReference type="EMBL" id="GIH44439.1"/>
    </source>
</evidence>
<dbReference type="InterPro" id="IPR050336">
    <property type="entry name" value="Chromosome_partition/occlusion"/>
</dbReference>
<feature type="region of interest" description="Disordered" evidence="3">
    <location>
        <begin position="82"/>
        <end position="124"/>
    </location>
</feature>
<dbReference type="SMART" id="SM00470">
    <property type="entry name" value="ParB"/>
    <property type="match status" value="1"/>
</dbReference>
<comment type="similarity">
    <text evidence="1">Belongs to the ParB family.</text>
</comment>
<dbReference type="PANTHER" id="PTHR33375:SF1">
    <property type="entry name" value="CHROMOSOME-PARTITIONING PROTEIN PARB-RELATED"/>
    <property type="match status" value="1"/>
</dbReference>
<accession>A0ABQ4GBP9</accession>
<dbReference type="Pfam" id="PF02195">
    <property type="entry name" value="ParB_N"/>
    <property type="match status" value="1"/>
</dbReference>
<evidence type="ECO:0000256" key="2">
    <source>
        <dbReference type="ARBA" id="ARBA00022829"/>
    </source>
</evidence>
<dbReference type="SUPFAM" id="SSF109709">
    <property type="entry name" value="KorB DNA-binding domain-like"/>
    <property type="match status" value="1"/>
</dbReference>
<dbReference type="RefSeq" id="WP_204061435.1">
    <property type="nucleotide sequence ID" value="NZ_BAAAGP010000030.1"/>
</dbReference>
<protein>
    <recommendedName>
        <fullName evidence="4">ParB-like N-terminal domain-containing protein</fullName>
    </recommendedName>
</protein>
<dbReference type="Gene3D" id="1.10.10.2830">
    <property type="match status" value="1"/>
</dbReference>
<feature type="compositionally biased region" description="Pro residues" evidence="3">
    <location>
        <begin position="104"/>
        <end position="119"/>
    </location>
</feature>
<dbReference type="InterPro" id="IPR036086">
    <property type="entry name" value="ParB/Sulfiredoxin_sf"/>
</dbReference>
<proteinExistence type="inferred from homology"/>
<organism evidence="5 6">
    <name type="scientific">Microbispora corallina</name>
    <dbReference type="NCBI Taxonomy" id="83302"/>
    <lineage>
        <taxon>Bacteria</taxon>
        <taxon>Bacillati</taxon>
        <taxon>Actinomycetota</taxon>
        <taxon>Actinomycetes</taxon>
        <taxon>Streptosporangiales</taxon>
        <taxon>Streptosporangiaceae</taxon>
        <taxon>Microbispora</taxon>
    </lineage>
</organism>
<keyword evidence="6" id="KW-1185">Reference proteome</keyword>
<sequence length="373" mass="40475">MTTPTMHPEMAKALALLTAGHTMQATAERTGWPIGRVRALINGQRGWLVDKNGRVYNPGRPGYKPQIPDGVDPADVERARQLLGDDSPRTVQFREPAPAKSKPAPAPAESPGQSQPPTPVKGSAAVDGLITTDLPIDKIHGNPGNIREQVGDVSELTASIRAHGLLQPLTVRPHPKVAGAYELLAGHRRHAAALDAGLDTVPVVIRPEVDDATAIEVMLVENVQRRDLNPMEKAEALGKLKGRGYTNALISSRTGIPDSTVSYLLALLELDEAGRQKVRTGEITAVEAVAAVRAFRKKQRRKQGGEERAWSWEPDYLTNTHPLARRAERMCNAREHTTRRRIGKVACGQCWETVIRGDERVVVAAEAQGEATA</sequence>
<evidence type="ECO:0000259" key="4">
    <source>
        <dbReference type="SMART" id="SM00470"/>
    </source>
</evidence>
<reference evidence="5 6" key="1">
    <citation type="submission" date="2021-01" db="EMBL/GenBank/DDBJ databases">
        <title>Whole genome shotgun sequence of Microbispora corallina NBRC 16416.</title>
        <authorList>
            <person name="Komaki H."/>
            <person name="Tamura T."/>
        </authorList>
    </citation>
    <scope>NUCLEOTIDE SEQUENCE [LARGE SCALE GENOMIC DNA]</scope>
    <source>
        <strain evidence="5 6">NBRC 16416</strain>
    </source>
</reference>
<evidence type="ECO:0000256" key="3">
    <source>
        <dbReference type="SAM" id="MobiDB-lite"/>
    </source>
</evidence>
<dbReference type="PANTHER" id="PTHR33375">
    <property type="entry name" value="CHROMOSOME-PARTITIONING PROTEIN PARB-RELATED"/>
    <property type="match status" value="1"/>
</dbReference>
<evidence type="ECO:0000256" key="1">
    <source>
        <dbReference type="ARBA" id="ARBA00006295"/>
    </source>
</evidence>
<dbReference type="InterPro" id="IPR041468">
    <property type="entry name" value="HTH_ParB/Spo0J"/>
</dbReference>
<dbReference type="EMBL" id="BOOC01000059">
    <property type="protein sequence ID" value="GIH44439.1"/>
    <property type="molecule type" value="Genomic_DNA"/>
</dbReference>
<dbReference type="InterPro" id="IPR003115">
    <property type="entry name" value="ParB_N"/>
</dbReference>
<gene>
    <name evidence="5" type="ORF">Mco01_74390</name>
</gene>